<proteinExistence type="predicted"/>
<protein>
    <submittedName>
        <fullName evidence="3">Spindle-body formation-associated protein</fullName>
    </submittedName>
</protein>
<feature type="transmembrane region" description="Helical" evidence="2">
    <location>
        <begin position="660"/>
        <end position="678"/>
    </location>
</feature>
<feature type="transmembrane region" description="Helical" evidence="2">
    <location>
        <begin position="1126"/>
        <end position="1146"/>
    </location>
</feature>
<feature type="transmembrane region" description="Helical" evidence="2">
    <location>
        <begin position="180"/>
        <end position="201"/>
    </location>
</feature>
<reference evidence="3" key="1">
    <citation type="submission" date="2023-01" db="EMBL/GenBank/DDBJ databases">
        <title>The growth and conidiation of Purpureocillium lavendulum are regulated by nitrogen source and histone H3K14 acetylation.</title>
        <authorList>
            <person name="Tang P."/>
            <person name="Han J."/>
            <person name="Zhang C."/>
            <person name="Tang P."/>
            <person name="Qi F."/>
            <person name="Zhang K."/>
            <person name="Liang L."/>
        </authorList>
    </citation>
    <scope>NUCLEOTIDE SEQUENCE</scope>
    <source>
        <strain evidence="3">YMF1.00683</strain>
    </source>
</reference>
<feature type="transmembrane region" description="Helical" evidence="2">
    <location>
        <begin position="68"/>
        <end position="87"/>
    </location>
</feature>
<sequence>MHRQTRDASPEGFTYEFRDVDLIDGEKKAVAARATPKKQRHRFCPAWLRDGDGIDDQGWKPFSMTTPVLLSLALLSLLIAAGIETLAQRSAARGGLALSPTQDDIPAAAMFAYQYVPNVAAAVYSLVWNWVDLDVKRMQPWFELSRPEGARGEDSLLLDYPVEFLAFVPLRAARKRHWPVFLSGTIMMLVFWVITPLQSAILGTGIAHRTSYMSVVNRSQLISPTDQSLTMNAEIIVTGYSLGWLNQTYPHFMTPEYALLPFFVDLDPAPDPSEANWTATTIKLSTELSCWPALVSKSIISNTFDFYDGGSCNASIGVTSSSGDKYIIDSVGFFGNAYGRYELRSSTCPKTPDTIHETLLIWATRTAANSTAIPVYNLTSLFCRSHYYKQEVEVTVNAKTKAPVPGSIRAVAERQPLTADEFNSTAFELLIATGQPDGAELHLDRDKPYASVVEQNPRIRDYGVAVPTSPMTGLALAGLNLSAEALADPKTLEWAFNRATKYVFSAAVSHILANTTDFSDRAAKSTYPLSGIVVSRAFSAAVEALLLTTGILTIALLWLCRKAPCHLRANPNSISRLSAIFRNSPGVVGAFRKLDNYDGKSLYDIFRHDRFRLAEVKTGDGHALCLEHSKSGEDDIKERMPTMSEPHYDPIRPFALTRTAGSMFVVLMLSALAVIIWLKSSEKLHNGLSRPSESFEVLQLLENYIPTAFATLVEPFWVLLNRLLCVMQPFQDLWVGKAKPSRTIDTTYSAIPPQLAIWRAFKAGHFVLVIVCVTTLVANLLGIGLGALFNENIVATPYSHEFRPLLIPQFSNDSITAWQKSHGYLNTGEYQDHTMLAMANLSAGTPLPPWVSPEYFFLPHELSDGRSRLATDIFTLQTRGFGANFNCTALGSRSVSAGEEKSRPPLNLTCPDPFVYAIQTMMDGVRSSWQDGSTAMQLCEPIYIDWGRPDLRCDLSYIFGWGRSNAASKANGSADISAAVCTPVLETATFNVTVDVKGNVRSYDRVTAIQSHLEFPNGDELAQQLILQANKYLRCTRQVWRNDTLAESWMPYLMTLTIGNRDFLNGNTTLPDPAAMIPSAQDVYRRTFAILLGVSQQSLFLHPEANATVTGLRITQESRIFLEKSALIITLTVLTINVLVSILFYARTTAFVLPRMPTSIGSILAYIAPSRVVAATGSGRFQRQNRTFSFGRYQGVDGLVHVGIELDPHVVPVHPKTIGASSRGTSGLWGRLRRRKNTNTATTSWL</sequence>
<feature type="transmembrane region" description="Helical" evidence="2">
    <location>
        <begin position="704"/>
        <end position="724"/>
    </location>
</feature>
<feature type="region of interest" description="Disordered" evidence="1">
    <location>
        <begin position="1222"/>
        <end position="1246"/>
    </location>
</feature>
<dbReference type="AlphaFoldDB" id="A0AB34FID2"/>
<dbReference type="Proteomes" id="UP001163105">
    <property type="component" value="Unassembled WGS sequence"/>
</dbReference>
<dbReference type="Pfam" id="PF11915">
    <property type="entry name" value="DUF3433"/>
    <property type="match status" value="2"/>
</dbReference>
<feature type="transmembrane region" description="Helical" evidence="2">
    <location>
        <begin position="537"/>
        <end position="559"/>
    </location>
</feature>
<gene>
    <name evidence="3" type="ORF">O9K51_09003</name>
</gene>
<dbReference type="EMBL" id="JAQHRD010000008">
    <property type="protein sequence ID" value="KAJ6438411.1"/>
    <property type="molecule type" value="Genomic_DNA"/>
</dbReference>
<evidence type="ECO:0000256" key="2">
    <source>
        <dbReference type="SAM" id="Phobius"/>
    </source>
</evidence>
<name>A0AB34FID2_9HYPO</name>
<dbReference type="PANTHER" id="PTHR37544:SF3">
    <property type="entry name" value="SPRAY"/>
    <property type="match status" value="1"/>
</dbReference>
<keyword evidence="2" id="KW-0472">Membrane</keyword>
<comment type="caution">
    <text evidence="3">The sequence shown here is derived from an EMBL/GenBank/DDBJ whole genome shotgun (WGS) entry which is preliminary data.</text>
</comment>
<keyword evidence="2" id="KW-1133">Transmembrane helix</keyword>
<organism evidence="3 4">
    <name type="scientific">Purpureocillium lavendulum</name>
    <dbReference type="NCBI Taxonomy" id="1247861"/>
    <lineage>
        <taxon>Eukaryota</taxon>
        <taxon>Fungi</taxon>
        <taxon>Dikarya</taxon>
        <taxon>Ascomycota</taxon>
        <taxon>Pezizomycotina</taxon>
        <taxon>Sordariomycetes</taxon>
        <taxon>Hypocreomycetidae</taxon>
        <taxon>Hypocreales</taxon>
        <taxon>Ophiocordycipitaceae</taxon>
        <taxon>Purpureocillium</taxon>
    </lineage>
</organism>
<evidence type="ECO:0000313" key="4">
    <source>
        <dbReference type="Proteomes" id="UP001163105"/>
    </source>
</evidence>
<evidence type="ECO:0000256" key="1">
    <source>
        <dbReference type="SAM" id="MobiDB-lite"/>
    </source>
</evidence>
<feature type="transmembrane region" description="Helical" evidence="2">
    <location>
        <begin position="766"/>
        <end position="789"/>
    </location>
</feature>
<evidence type="ECO:0000313" key="3">
    <source>
        <dbReference type="EMBL" id="KAJ6438411.1"/>
    </source>
</evidence>
<dbReference type="PANTHER" id="PTHR37544">
    <property type="entry name" value="SPRAY-RELATED"/>
    <property type="match status" value="1"/>
</dbReference>
<keyword evidence="2" id="KW-0812">Transmembrane</keyword>
<dbReference type="InterPro" id="IPR021840">
    <property type="entry name" value="DUF3433"/>
</dbReference>
<accession>A0AB34FID2</accession>
<keyword evidence="4" id="KW-1185">Reference proteome</keyword>